<dbReference type="InterPro" id="IPR033471">
    <property type="entry name" value="DIRP"/>
</dbReference>
<dbReference type="GO" id="GO:0017053">
    <property type="term" value="C:transcription repressor complex"/>
    <property type="evidence" value="ECO:0007669"/>
    <property type="project" value="InterPro"/>
</dbReference>
<dbReference type="PANTHER" id="PTHR21689:SF2">
    <property type="entry name" value="PROTEIN LIN-9 HOMOLOG"/>
    <property type="match status" value="1"/>
</dbReference>
<name>A0A8T1X9F0_9STRA</name>
<dbReference type="GO" id="GO:0006351">
    <property type="term" value="P:DNA-templated transcription"/>
    <property type="evidence" value="ECO:0007669"/>
    <property type="project" value="InterPro"/>
</dbReference>
<dbReference type="AlphaFoldDB" id="A0A8T1X9F0"/>
<dbReference type="GO" id="GO:0051726">
    <property type="term" value="P:regulation of cell cycle"/>
    <property type="evidence" value="ECO:0007669"/>
    <property type="project" value="TreeGrafter"/>
</dbReference>
<dbReference type="Pfam" id="PF06584">
    <property type="entry name" value="DIRP"/>
    <property type="match status" value="1"/>
</dbReference>
<proteinExistence type="predicted"/>
<evidence type="ECO:0000313" key="5">
    <source>
        <dbReference type="EMBL" id="KAG7400683.1"/>
    </source>
</evidence>
<gene>
    <name evidence="5" type="ORF">PHYBOEH_004730</name>
</gene>
<evidence type="ECO:0000256" key="3">
    <source>
        <dbReference type="SAM" id="MobiDB-lite"/>
    </source>
</evidence>
<dbReference type="GO" id="GO:0003677">
    <property type="term" value="F:DNA binding"/>
    <property type="evidence" value="ECO:0007669"/>
    <property type="project" value="TreeGrafter"/>
</dbReference>
<evidence type="ECO:0000259" key="4">
    <source>
        <dbReference type="SMART" id="SM01135"/>
    </source>
</evidence>
<dbReference type="GO" id="GO:0006357">
    <property type="term" value="P:regulation of transcription by RNA polymerase II"/>
    <property type="evidence" value="ECO:0007669"/>
    <property type="project" value="TreeGrafter"/>
</dbReference>
<evidence type="ECO:0000256" key="1">
    <source>
        <dbReference type="ARBA" id="ARBA00004123"/>
    </source>
</evidence>
<feature type="domain" description="DIRP" evidence="4">
    <location>
        <begin position="193"/>
        <end position="283"/>
    </location>
</feature>
<dbReference type="InterPro" id="IPR010561">
    <property type="entry name" value="LIN-9/ALY1"/>
</dbReference>
<sequence length="430" mass="48994">MLESERVLGPRWSLKELRTFYILLKAHGRQWEKLEERLPGRSEAMARALFEMHRGYLSLPEASVDGFCAIMMDHYESVDDLQQRQMLEEDKKRPSWLQDVDMKTENGQEDAPAQRNRKKRRLEKLLDDDQLATRRIRSQGDMQLKRADSGEQNEKSGVPLKARAWLGQGEERDKTGLSEIKGARFDLPWTHWFYSYVDVDFFQHNEFVECLTRMGLGKITAAARPIWSSVRASMGRPRRLSPLFFSQEKAKLETYRAVKRRFDPSHQPDGTWPYQCPTPLHPGVAVIEDVTWSGEVTLPTDTLSAEQMRWAIDFLSSSQKKAATVVTKSALQVNDGVSLPTQDVAAISGQDRRHVLPDTMQIIVKCVTLMSVLHRHGAAAAGVPPVITQKLVERVLELLKPFHETNMDLYTELRAAAVQVATQPPMSSND</sequence>
<dbReference type="GO" id="GO:0005654">
    <property type="term" value="C:nucleoplasm"/>
    <property type="evidence" value="ECO:0007669"/>
    <property type="project" value="TreeGrafter"/>
</dbReference>
<dbReference type="Proteomes" id="UP000693981">
    <property type="component" value="Unassembled WGS sequence"/>
</dbReference>
<evidence type="ECO:0000256" key="2">
    <source>
        <dbReference type="ARBA" id="ARBA00023242"/>
    </source>
</evidence>
<comment type="subcellular location">
    <subcellularLocation>
        <location evidence="1">Nucleus</location>
    </subcellularLocation>
</comment>
<reference evidence="5" key="1">
    <citation type="submission" date="2021-02" db="EMBL/GenBank/DDBJ databases">
        <authorList>
            <person name="Palmer J.M."/>
        </authorList>
    </citation>
    <scope>NUCLEOTIDE SEQUENCE</scope>
    <source>
        <strain evidence="5">SCRP23</strain>
    </source>
</reference>
<feature type="compositionally biased region" description="Basic and acidic residues" evidence="3">
    <location>
        <begin position="143"/>
        <end position="154"/>
    </location>
</feature>
<evidence type="ECO:0000313" key="6">
    <source>
        <dbReference type="Proteomes" id="UP000693981"/>
    </source>
</evidence>
<dbReference type="EMBL" id="JAGDFL010000025">
    <property type="protein sequence ID" value="KAG7400683.1"/>
    <property type="molecule type" value="Genomic_DNA"/>
</dbReference>
<comment type="caution">
    <text evidence="5">The sequence shown here is derived from an EMBL/GenBank/DDBJ whole genome shotgun (WGS) entry which is preliminary data.</text>
</comment>
<keyword evidence="2" id="KW-0539">Nucleus</keyword>
<dbReference type="PANTHER" id="PTHR21689">
    <property type="entry name" value="LIN-9"/>
    <property type="match status" value="1"/>
</dbReference>
<feature type="region of interest" description="Disordered" evidence="3">
    <location>
        <begin position="88"/>
        <end position="122"/>
    </location>
</feature>
<dbReference type="SMART" id="SM01135">
    <property type="entry name" value="DIRP"/>
    <property type="match status" value="1"/>
</dbReference>
<feature type="region of interest" description="Disordered" evidence="3">
    <location>
        <begin position="137"/>
        <end position="157"/>
    </location>
</feature>
<protein>
    <recommendedName>
        <fullName evidence="4">DIRP domain-containing protein</fullName>
    </recommendedName>
</protein>
<dbReference type="OrthoDB" id="2339771at2759"/>
<accession>A0A8T1X9F0</accession>
<keyword evidence="6" id="KW-1185">Reference proteome</keyword>
<organism evidence="5 6">
    <name type="scientific">Phytophthora boehmeriae</name>
    <dbReference type="NCBI Taxonomy" id="109152"/>
    <lineage>
        <taxon>Eukaryota</taxon>
        <taxon>Sar</taxon>
        <taxon>Stramenopiles</taxon>
        <taxon>Oomycota</taxon>
        <taxon>Peronosporomycetes</taxon>
        <taxon>Peronosporales</taxon>
        <taxon>Peronosporaceae</taxon>
        <taxon>Phytophthora</taxon>
    </lineage>
</organism>